<dbReference type="EMBL" id="FQYP01000005">
    <property type="protein sequence ID" value="SHJ08269.1"/>
    <property type="molecule type" value="Genomic_DNA"/>
</dbReference>
<organism evidence="4 5">
    <name type="scientific">Aquimarina spongiae</name>
    <dbReference type="NCBI Taxonomy" id="570521"/>
    <lineage>
        <taxon>Bacteria</taxon>
        <taxon>Pseudomonadati</taxon>
        <taxon>Bacteroidota</taxon>
        <taxon>Flavobacteriia</taxon>
        <taxon>Flavobacteriales</taxon>
        <taxon>Flavobacteriaceae</taxon>
        <taxon>Aquimarina</taxon>
    </lineage>
</organism>
<evidence type="ECO:0000259" key="3">
    <source>
        <dbReference type="SMART" id="SM00479"/>
    </source>
</evidence>
<name>A0A1M6GEB3_9FLAO</name>
<evidence type="ECO:0000313" key="5">
    <source>
        <dbReference type="Proteomes" id="UP000184432"/>
    </source>
</evidence>
<keyword evidence="5" id="KW-1185">Reference proteome</keyword>
<dbReference type="Proteomes" id="UP000184432">
    <property type="component" value="Unassembled WGS sequence"/>
</dbReference>
<dbReference type="InterPro" id="IPR036397">
    <property type="entry name" value="RNaseH_sf"/>
</dbReference>
<evidence type="ECO:0000256" key="1">
    <source>
        <dbReference type="ARBA" id="ARBA00025483"/>
    </source>
</evidence>
<dbReference type="OrthoDB" id="9803913at2"/>
<dbReference type="Gene3D" id="3.30.420.10">
    <property type="entry name" value="Ribonuclease H-like superfamily/Ribonuclease H"/>
    <property type="match status" value="1"/>
</dbReference>
<accession>A0A1M6GEB3</accession>
<dbReference type="GO" id="GO:0003677">
    <property type="term" value="F:DNA binding"/>
    <property type="evidence" value="ECO:0007669"/>
    <property type="project" value="InterPro"/>
</dbReference>
<feature type="domain" description="Exonuclease" evidence="3">
    <location>
        <begin position="33"/>
        <end position="203"/>
    </location>
</feature>
<dbReference type="SMART" id="SM00479">
    <property type="entry name" value="EXOIII"/>
    <property type="match status" value="1"/>
</dbReference>
<comment type="subunit">
    <text evidence="2">DNA polymerase III contains a core (composed of alpha, epsilon and theta chains) that associates with a tau subunit. This core dimerizes to form the POLIII' complex. PolIII' associates with the gamma complex (composed of gamma, delta, delta', psi and chi chains) and with the beta chain to form the complete DNA polymerase III complex.</text>
</comment>
<dbReference type="GO" id="GO:0008408">
    <property type="term" value="F:3'-5' exonuclease activity"/>
    <property type="evidence" value="ECO:0007669"/>
    <property type="project" value="TreeGrafter"/>
</dbReference>
<dbReference type="InterPro" id="IPR013520">
    <property type="entry name" value="Ribonucl_H"/>
</dbReference>
<sequence>MFPWTKKKSLPEFWMNYANHFRTKKKLHLQTTRFVIFDTETTGLHIKNDRILSIGAIGATSQTMNIGDTLELYVKQDVYNPKTAEIHGILKEGSMTRVEEKQAIVFFLEFIKGAILVAHHAAFDISMINTCLKRLSLPKLKNKVLDTGDLFKKTTICPDKNKHYSLDELSAIFNIKKQDRHTAAGDAYITGILFLKIVSHLIQKRHFFIKDLFFRSNRKGLL</sequence>
<dbReference type="NCBIfam" id="TIGR00573">
    <property type="entry name" value="dnaq"/>
    <property type="match status" value="1"/>
</dbReference>
<dbReference type="SUPFAM" id="SSF53098">
    <property type="entry name" value="Ribonuclease H-like"/>
    <property type="match status" value="1"/>
</dbReference>
<comment type="function">
    <text evidence="1">DNA polymerase III is a complex, multichain enzyme responsible for most of the replicative synthesis in bacteria. The epsilon subunit contain the editing function and is a proofreading 3'-5' exonuclease.</text>
</comment>
<gene>
    <name evidence="4" type="ORF">SAMN04488508_105233</name>
</gene>
<dbReference type="GO" id="GO:0003887">
    <property type="term" value="F:DNA-directed DNA polymerase activity"/>
    <property type="evidence" value="ECO:0007669"/>
    <property type="project" value="InterPro"/>
</dbReference>
<dbReference type="PANTHER" id="PTHR30231:SF41">
    <property type="entry name" value="DNA POLYMERASE III SUBUNIT EPSILON"/>
    <property type="match status" value="1"/>
</dbReference>
<reference evidence="5" key="1">
    <citation type="submission" date="2016-11" db="EMBL/GenBank/DDBJ databases">
        <authorList>
            <person name="Varghese N."/>
            <person name="Submissions S."/>
        </authorList>
    </citation>
    <scope>NUCLEOTIDE SEQUENCE [LARGE SCALE GENOMIC DNA]</scope>
    <source>
        <strain evidence="5">DSM 22623</strain>
    </source>
</reference>
<proteinExistence type="predicted"/>
<dbReference type="PANTHER" id="PTHR30231">
    <property type="entry name" value="DNA POLYMERASE III SUBUNIT EPSILON"/>
    <property type="match status" value="1"/>
</dbReference>
<protein>
    <submittedName>
        <fullName evidence="4">DNA polymerase-3 subunit epsilon</fullName>
    </submittedName>
</protein>
<dbReference type="GO" id="GO:0045004">
    <property type="term" value="P:DNA replication proofreading"/>
    <property type="evidence" value="ECO:0007669"/>
    <property type="project" value="TreeGrafter"/>
</dbReference>
<dbReference type="STRING" id="570521.SAMN04488508_105233"/>
<dbReference type="RefSeq" id="WP_073316432.1">
    <property type="nucleotide sequence ID" value="NZ_FQYP01000005.1"/>
</dbReference>
<dbReference type="Pfam" id="PF00929">
    <property type="entry name" value="RNase_T"/>
    <property type="match status" value="1"/>
</dbReference>
<dbReference type="GO" id="GO:0005829">
    <property type="term" value="C:cytosol"/>
    <property type="evidence" value="ECO:0007669"/>
    <property type="project" value="TreeGrafter"/>
</dbReference>
<dbReference type="FunFam" id="3.30.420.10:FF:000045">
    <property type="entry name" value="3'-5' exonuclease DinG"/>
    <property type="match status" value="1"/>
</dbReference>
<evidence type="ECO:0000256" key="2">
    <source>
        <dbReference type="ARBA" id="ARBA00026073"/>
    </source>
</evidence>
<dbReference type="AlphaFoldDB" id="A0A1M6GEB3"/>
<dbReference type="InterPro" id="IPR012337">
    <property type="entry name" value="RNaseH-like_sf"/>
</dbReference>
<evidence type="ECO:0000313" key="4">
    <source>
        <dbReference type="EMBL" id="SHJ08269.1"/>
    </source>
</evidence>
<dbReference type="InterPro" id="IPR006054">
    <property type="entry name" value="DnaQ"/>
</dbReference>
<dbReference type="CDD" id="cd06127">
    <property type="entry name" value="DEDDh"/>
    <property type="match status" value="1"/>
</dbReference>